<reference evidence="2 3" key="1">
    <citation type="submission" date="2022-10" db="EMBL/GenBank/DDBJ databases">
        <title>Janthinobacterium sp. hw3 Genome sequencing.</title>
        <authorList>
            <person name="Park S."/>
        </authorList>
    </citation>
    <scope>NUCLEOTIDE SEQUENCE [LARGE SCALE GENOMIC DNA]</scope>
    <source>
        <strain evidence="3">hw3</strain>
    </source>
</reference>
<sequence length="120" mass="12064">MDILKSNIAVGVGAALAATVLAPVLTPVLATLGRPLAKSLIRGAMLFYEKSRETVAMAGEAMEDLIAEVRAEDAGRHGGAAARQEAAPADVAATEARPPDGGAAPPEYGVRSVGNGSAMP</sequence>
<dbReference type="EMBL" id="JAQQXR010000001">
    <property type="protein sequence ID" value="MDC8756525.1"/>
    <property type="molecule type" value="Genomic_DNA"/>
</dbReference>
<feature type="region of interest" description="Disordered" evidence="1">
    <location>
        <begin position="76"/>
        <end position="120"/>
    </location>
</feature>
<name>A0ABT5JVR8_9BURK</name>
<feature type="compositionally biased region" description="Low complexity" evidence="1">
    <location>
        <begin position="79"/>
        <end position="96"/>
    </location>
</feature>
<dbReference type="Proteomes" id="UP001221208">
    <property type="component" value="Unassembled WGS sequence"/>
</dbReference>
<proteinExistence type="predicted"/>
<organism evidence="2 3">
    <name type="scientific">Janthinobacterium fluminis</name>
    <dbReference type="NCBI Taxonomy" id="2987524"/>
    <lineage>
        <taxon>Bacteria</taxon>
        <taxon>Pseudomonadati</taxon>
        <taxon>Pseudomonadota</taxon>
        <taxon>Betaproteobacteria</taxon>
        <taxon>Burkholderiales</taxon>
        <taxon>Oxalobacteraceae</taxon>
        <taxon>Janthinobacterium</taxon>
    </lineage>
</organism>
<evidence type="ECO:0000313" key="3">
    <source>
        <dbReference type="Proteomes" id="UP001221208"/>
    </source>
</evidence>
<evidence type="ECO:0000313" key="2">
    <source>
        <dbReference type="EMBL" id="MDC8756525.1"/>
    </source>
</evidence>
<comment type="caution">
    <text evidence="2">The sequence shown here is derived from an EMBL/GenBank/DDBJ whole genome shotgun (WGS) entry which is preliminary data.</text>
</comment>
<dbReference type="RefSeq" id="WP_273669159.1">
    <property type="nucleotide sequence ID" value="NZ_JAQQXR010000001.1"/>
</dbReference>
<keyword evidence="3" id="KW-1185">Reference proteome</keyword>
<accession>A0ABT5JVR8</accession>
<protein>
    <submittedName>
        <fullName evidence="2">DUF5132 domain-containing protein</fullName>
    </submittedName>
</protein>
<dbReference type="InterPro" id="IPR033456">
    <property type="entry name" value="DUF5132"/>
</dbReference>
<gene>
    <name evidence="2" type="ORF">OIK44_02855</name>
</gene>
<evidence type="ECO:0000256" key="1">
    <source>
        <dbReference type="SAM" id="MobiDB-lite"/>
    </source>
</evidence>
<dbReference type="Pfam" id="PF17195">
    <property type="entry name" value="DUF5132"/>
    <property type="match status" value="1"/>
</dbReference>